<evidence type="ECO:0000259" key="7">
    <source>
        <dbReference type="PROSITE" id="PS51194"/>
    </source>
</evidence>
<dbReference type="Gene3D" id="3.40.50.300">
    <property type="entry name" value="P-loop containing nucleotide triphosphate hydrolases"/>
    <property type="match status" value="2"/>
</dbReference>
<evidence type="ECO:0000256" key="4">
    <source>
        <dbReference type="ARBA" id="ARBA00022840"/>
    </source>
</evidence>
<dbReference type="InterPro" id="IPR036390">
    <property type="entry name" value="WH_DNA-bd_sf"/>
</dbReference>
<comment type="caution">
    <text evidence="8">The sequence shown here is derived from an EMBL/GenBank/DDBJ whole genome shotgun (WGS) entry which is preliminary data.</text>
</comment>
<dbReference type="STRING" id="448386.A0A2V3J132"/>
<dbReference type="Pfam" id="PF23445">
    <property type="entry name" value="WHD_SNRNP200"/>
    <property type="match status" value="1"/>
</dbReference>
<accession>A0A2V3J132</accession>
<dbReference type="GO" id="GO:0005524">
    <property type="term" value="F:ATP binding"/>
    <property type="evidence" value="ECO:0007669"/>
    <property type="project" value="UniProtKB-KW"/>
</dbReference>
<dbReference type="FunFam" id="3.40.50.300:FF:003287">
    <property type="entry name" value="U5 small nuclear ribonucleoprotein 200 kDa helicase"/>
    <property type="match status" value="1"/>
</dbReference>
<dbReference type="SUPFAM" id="SSF158702">
    <property type="entry name" value="Sec63 N-terminal domain-like"/>
    <property type="match status" value="1"/>
</dbReference>
<dbReference type="GO" id="GO:0003676">
    <property type="term" value="F:nucleic acid binding"/>
    <property type="evidence" value="ECO:0007669"/>
    <property type="project" value="InterPro"/>
</dbReference>
<dbReference type="SUPFAM" id="SSF46785">
    <property type="entry name" value="Winged helix' DNA-binding domain"/>
    <property type="match status" value="1"/>
</dbReference>
<dbReference type="InterPro" id="IPR057842">
    <property type="entry name" value="WH_MER3"/>
</dbReference>
<evidence type="ECO:0000256" key="2">
    <source>
        <dbReference type="ARBA" id="ARBA00022801"/>
    </source>
</evidence>
<gene>
    <name evidence="8" type="ORF">BWQ96_02068</name>
</gene>
<dbReference type="InterPro" id="IPR001650">
    <property type="entry name" value="Helicase_C-like"/>
</dbReference>
<dbReference type="Gene3D" id="1.10.10.10">
    <property type="entry name" value="Winged helix-like DNA-binding domain superfamily/Winged helix DNA-binding domain"/>
    <property type="match status" value="1"/>
</dbReference>
<dbReference type="OrthoDB" id="5575at2759"/>
<dbReference type="InterPro" id="IPR036388">
    <property type="entry name" value="WH-like_DNA-bd_sf"/>
</dbReference>
<feature type="region of interest" description="Disordered" evidence="5">
    <location>
        <begin position="156"/>
        <end position="178"/>
    </location>
</feature>
<evidence type="ECO:0000256" key="5">
    <source>
        <dbReference type="SAM" id="MobiDB-lite"/>
    </source>
</evidence>
<evidence type="ECO:0000256" key="3">
    <source>
        <dbReference type="ARBA" id="ARBA00022806"/>
    </source>
</evidence>
<keyword evidence="3 8" id="KW-0347">Helicase</keyword>
<dbReference type="FunFam" id="1.10.10.10:FF:000024">
    <property type="entry name" value="U5 small nuclear ribonucleoprotein helicase"/>
    <property type="match status" value="1"/>
</dbReference>
<keyword evidence="9" id="KW-1185">Reference proteome</keyword>
<dbReference type="PANTHER" id="PTHR47961:SF13">
    <property type="entry name" value="ACTIVATING SIGNAL COINTEGRATOR 1 COMPLEX SUBUNIT 3"/>
    <property type="match status" value="1"/>
</dbReference>
<keyword evidence="1" id="KW-0547">Nucleotide-binding</keyword>
<feature type="domain" description="Helicase ATP-binding" evidence="6">
    <location>
        <begin position="433"/>
        <end position="611"/>
    </location>
</feature>
<evidence type="ECO:0000256" key="1">
    <source>
        <dbReference type="ARBA" id="ARBA00022741"/>
    </source>
</evidence>
<dbReference type="GO" id="GO:0004386">
    <property type="term" value="F:helicase activity"/>
    <property type="evidence" value="ECO:0007669"/>
    <property type="project" value="UniProtKB-KW"/>
</dbReference>
<dbReference type="InterPro" id="IPR035892">
    <property type="entry name" value="C2_domain_sf"/>
</dbReference>
<evidence type="ECO:0000259" key="6">
    <source>
        <dbReference type="PROSITE" id="PS51192"/>
    </source>
</evidence>
<reference evidence="8 9" key="1">
    <citation type="journal article" date="2018" name="Mol. Biol. Evol.">
        <title>Analysis of the draft genome of the red seaweed Gracilariopsis chorda provides insights into genome size evolution in Rhodophyta.</title>
        <authorList>
            <person name="Lee J."/>
            <person name="Yang E.C."/>
            <person name="Graf L."/>
            <person name="Yang J.H."/>
            <person name="Qiu H."/>
            <person name="Zel Zion U."/>
            <person name="Chan C.X."/>
            <person name="Stephens T.G."/>
            <person name="Weber A.P.M."/>
            <person name="Boo G.H."/>
            <person name="Boo S.M."/>
            <person name="Kim K.M."/>
            <person name="Shin Y."/>
            <person name="Jung M."/>
            <person name="Lee S.J."/>
            <person name="Yim H.S."/>
            <person name="Lee J.H."/>
            <person name="Bhattacharya D."/>
            <person name="Yoon H.S."/>
        </authorList>
    </citation>
    <scope>NUCLEOTIDE SEQUENCE [LARGE SCALE GENOMIC DNA]</scope>
    <source>
        <strain evidence="8 9">SKKU-2015</strain>
        <tissue evidence="8">Whole body</tissue>
    </source>
</reference>
<sequence length="1293" mass="143402">MVYLADRFTMQNGTLPTYSPSLTPIHSPAASTLHTAIQEILPEANQSIFKTLSTTIYRSVQSDQTALKEEPQALDAIWVVLRSAGAQPASINQLERVHEAVKRIHHHYTTTLSAASRKFAKHQSERLHLWNQSAAADFEQCALSSRAGERHLDSSYSSLRSAASGRNETQSTPVQSAPPAFTPGWLRLRCSQLEIVRASGRSAADVAIDVLPILTDEAITDVGLQNDLFDAFAGDFDAVSEILAQRENIKKHAEAIMNDCDDAAQLASHGIHVDFSGRSDAPSSTNGSFALAGIQVTVRDKEVDALRHRQLREREKALKNGLFPSLTQHTDTNSVTTRELGGSSYLERQKAFPGIELASDSAIGTIDRVGLPKGSTREVGQGYEEIFVPPPPRKTSGSARLVEVSAAFLEDPELLDCMKGVTTLNRLQTAVFPSAFQSKENLLVCAPTGAGKTNVALLTIFREIVAKKRGTQPSFKVVYVAPMKALAAEVTEKFGRRLAPLGLRVREYTGDMSLTKREAMETHVLVTTPEKWDVVTRKSGSHLANTVTLLIVDEVHLLHDDRGAVLESIVARTLRLSETAHIQVRLVGLSATLPNYDDVAAFLKVNPGRGLFHFDSGYRPVPLSQAFIGITAGGASSSKDARRARENKMHEMAWKKVKDSLQRGHQAMIFVHSRKGTVKAAKEMMQRAVDDMCQNIFLGGDTETVSRELTIRKGVSIKGNPQSEQVLPSWAAKKISKSRSADIRELCSKGIGIHNAGLFRPDRQLVEQLFAEGVLRLLCCTATLAWGVNLPARTVVIMGTEVYNDQKGAFEQLGMLDVTQIFGRAGRPQFDTQGEGTIITHHEHLAKYVNMLTHAVPIESNLGSSASRLADHLNAEIVSGTVSTIGEGVLWLSYTYLSVRMPKNPLVYGSDWAEVGVDPGLYSRRATLIEQAANALDDARMCRYNPRGGTLTPTDLGRVSSHFYVSHKTIVAWNELLSNLPRTRAESDADWDVIYSSVIHAVSCATEFEQMRSRQEEEDELEKLKRKHCPLPLKATSETREGKVSILLQAFISRALIRMSDLSYIVQSATRLLRALFEICIRRGFTSFSVAALELARASELRIWPFQHPLWQFTYLNRKDKRYLLQPETIALLDEAGLNDILTLRKMSREELSEFVRAPQIIQTVQKAVAAIPILEIKDQKITLLTRTLTLVELCLIPDFRWIDVLHGSAETWWLWIEDYEENRVYHSQKVTLTKAQVASFSRQEDTDSHKYPKGLRIAVKVAVFDPPSPQYVVRVESDRWHTGSGSTAVLCF</sequence>
<dbReference type="Pfam" id="PF00270">
    <property type="entry name" value="DEAD"/>
    <property type="match status" value="1"/>
</dbReference>
<dbReference type="InterPro" id="IPR014001">
    <property type="entry name" value="Helicase_ATP-bd"/>
</dbReference>
<dbReference type="SUPFAM" id="SSF81296">
    <property type="entry name" value="E set domains"/>
    <property type="match status" value="1"/>
</dbReference>
<feature type="compositionally biased region" description="Polar residues" evidence="5">
    <location>
        <begin position="166"/>
        <end position="175"/>
    </location>
</feature>
<dbReference type="SMART" id="SM00490">
    <property type="entry name" value="HELICc"/>
    <property type="match status" value="1"/>
</dbReference>
<dbReference type="InterPro" id="IPR004179">
    <property type="entry name" value="Sec63-dom"/>
</dbReference>
<dbReference type="Proteomes" id="UP000247409">
    <property type="component" value="Unassembled WGS sequence"/>
</dbReference>
<dbReference type="InterPro" id="IPR050474">
    <property type="entry name" value="Hel308_SKI2-like"/>
</dbReference>
<keyword evidence="2" id="KW-0378">Hydrolase</keyword>
<dbReference type="Pfam" id="PF02889">
    <property type="entry name" value="Sec63"/>
    <property type="match status" value="1"/>
</dbReference>
<dbReference type="Gene3D" id="2.60.40.150">
    <property type="entry name" value="C2 domain"/>
    <property type="match status" value="1"/>
</dbReference>
<dbReference type="InterPro" id="IPR014756">
    <property type="entry name" value="Ig_E-set"/>
</dbReference>
<dbReference type="InterPro" id="IPR011545">
    <property type="entry name" value="DEAD/DEAH_box_helicase_dom"/>
</dbReference>
<dbReference type="Gene3D" id="1.10.3380.10">
    <property type="entry name" value="Sec63 N-terminal domain-like domain"/>
    <property type="match status" value="1"/>
</dbReference>
<dbReference type="SUPFAM" id="SSF52540">
    <property type="entry name" value="P-loop containing nucleoside triphosphate hydrolases"/>
    <property type="match status" value="2"/>
</dbReference>
<dbReference type="CDD" id="cd18795">
    <property type="entry name" value="SF2_C_Ski2"/>
    <property type="match status" value="1"/>
</dbReference>
<dbReference type="SMART" id="SM00487">
    <property type="entry name" value="DEXDc"/>
    <property type="match status" value="1"/>
</dbReference>
<protein>
    <submittedName>
        <fullName evidence="8">DExH-box ATP-dependent RNA helicase DExH14</fullName>
    </submittedName>
</protein>
<dbReference type="InterPro" id="IPR027417">
    <property type="entry name" value="P-loop_NTPase"/>
</dbReference>
<dbReference type="GO" id="GO:0016787">
    <property type="term" value="F:hydrolase activity"/>
    <property type="evidence" value="ECO:0007669"/>
    <property type="project" value="UniProtKB-KW"/>
</dbReference>
<organism evidence="8 9">
    <name type="scientific">Gracilariopsis chorda</name>
    <dbReference type="NCBI Taxonomy" id="448386"/>
    <lineage>
        <taxon>Eukaryota</taxon>
        <taxon>Rhodophyta</taxon>
        <taxon>Florideophyceae</taxon>
        <taxon>Rhodymeniophycidae</taxon>
        <taxon>Gracilariales</taxon>
        <taxon>Gracilariaceae</taxon>
        <taxon>Gracilariopsis</taxon>
    </lineage>
</organism>
<dbReference type="PROSITE" id="PS51192">
    <property type="entry name" value="HELICASE_ATP_BIND_1"/>
    <property type="match status" value="1"/>
</dbReference>
<evidence type="ECO:0000313" key="9">
    <source>
        <dbReference type="Proteomes" id="UP000247409"/>
    </source>
</evidence>
<dbReference type="PANTHER" id="PTHR47961">
    <property type="entry name" value="DNA POLYMERASE THETA, PUTATIVE (AFU_ORTHOLOGUE AFUA_1G05260)-RELATED"/>
    <property type="match status" value="1"/>
</dbReference>
<feature type="domain" description="Helicase C-terminal" evidence="7">
    <location>
        <begin position="648"/>
        <end position="873"/>
    </location>
</feature>
<proteinExistence type="predicted"/>
<dbReference type="PROSITE" id="PS51194">
    <property type="entry name" value="HELICASE_CTER"/>
    <property type="match status" value="1"/>
</dbReference>
<keyword evidence="4" id="KW-0067">ATP-binding</keyword>
<dbReference type="SMART" id="SM00973">
    <property type="entry name" value="Sec63"/>
    <property type="match status" value="1"/>
</dbReference>
<evidence type="ECO:0000313" key="8">
    <source>
        <dbReference type="EMBL" id="PXF48116.1"/>
    </source>
</evidence>
<name>A0A2V3J132_9FLOR</name>
<dbReference type="EMBL" id="NBIV01000016">
    <property type="protein sequence ID" value="PXF48116.1"/>
    <property type="molecule type" value="Genomic_DNA"/>
</dbReference>